<evidence type="ECO:0000313" key="1">
    <source>
        <dbReference type="EMBL" id="KAJ9104951.1"/>
    </source>
</evidence>
<gene>
    <name evidence="1" type="ORF">QFC19_003746</name>
</gene>
<name>A0ACC2W261_9TREE</name>
<reference evidence="1" key="1">
    <citation type="submission" date="2023-04" db="EMBL/GenBank/DDBJ databases">
        <title>Draft Genome sequencing of Naganishia species isolated from polar environments using Oxford Nanopore Technology.</title>
        <authorList>
            <person name="Leo P."/>
            <person name="Venkateswaran K."/>
        </authorList>
    </citation>
    <scope>NUCLEOTIDE SEQUENCE</scope>
    <source>
        <strain evidence="1">MNA-CCFEE 5261</strain>
    </source>
</reference>
<keyword evidence="2" id="KW-1185">Reference proteome</keyword>
<protein>
    <submittedName>
        <fullName evidence="1">Uncharacterized protein</fullName>
    </submittedName>
</protein>
<comment type="caution">
    <text evidence="1">The sequence shown here is derived from an EMBL/GenBank/DDBJ whole genome shotgun (WGS) entry which is preliminary data.</text>
</comment>
<dbReference type="Proteomes" id="UP001241377">
    <property type="component" value="Unassembled WGS sequence"/>
</dbReference>
<dbReference type="EMBL" id="JASBWR010000037">
    <property type="protein sequence ID" value="KAJ9104951.1"/>
    <property type="molecule type" value="Genomic_DNA"/>
</dbReference>
<accession>A0ACC2W261</accession>
<sequence>MPLTPEQVQIVKSTVPVLEEHGESITTVFYRNMLAAHPELNNIFNTTNQINGHQARALAASVYAYAKYIDDLGVLSPAVEQICQKHASLYIQPEQYDIVGEHLLKAMGEVLGEALTPEILDAWGVAYWQLAEIMKKREGELRDASEGWTEWRKFTIADRVQESAEICSFYLEPTDQVASNDEPARLPMFQPGQYISVRTHVPYLQYLQARQYSLSDAPGNYYYRISVKRERKVLDPKDVPEAKYQPGYLSNVLHDSKKVGDVIEVSHPAGEFFFDRKQVNEPDACTPVVLISAGVGLTPIISILNTLTRHDAPTARSISFIHSARSSAVRAFGQHVKALTRSHSNVSSVVFIRNVTDDDVQGEDYHHQGRMNLDKLDKDQELFLNDPKTQYFICGPGQFMTDMEDKLKSYGVDDGRIKMELFGPGGIPH</sequence>
<organism evidence="1 2">
    <name type="scientific">Naganishia cerealis</name>
    <dbReference type="NCBI Taxonomy" id="610337"/>
    <lineage>
        <taxon>Eukaryota</taxon>
        <taxon>Fungi</taxon>
        <taxon>Dikarya</taxon>
        <taxon>Basidiomycota</taxon>
        <taxon>Agaricomycotina</taxon>
        <taxon>Tremellomycetes</taxon>
        <taxon>Filobasidiales</taxon>
        <taxon>Filobasidiaceae</taxon>
        <taxon>Naganishia</taxon>
    </lineage>
</organism>
<evidence type="ECO:0000313" key="2">
    <source>
        <dbReference type="Proteomes" id="UP001241377"/>
    </source>
</evidence>
<proteinExistence type="predicted"/>